<sequence>MSSYWRSRVFPHQKSHLFPPEILGLPTRDPRSSRQGFQVFLSELSIRDARFSHTGKSGTSRRRFRVFPYQRSQVFPHQRSQVFSHQRSHVFPHQRSFIFSPQTMGRPTGDRSSCKHSIPASEVLGLLVGDTGSSHRLPRFWDF</sequence>
<dbReference type="AlphaFoldDB" id="A0A0G4IEE4"/>
<gene>
    <name evidence="1" type="ORF">Cvel_13585</name>
</gene>
<dbReference type="PhylomeDB" id="A0A0G4IEE4"/>
<reference evidence="1" key="1">
    <citation type="submission" date="2014-11" db="EMBL/GenBank/DDBJ databases">
        <authorList>
            <person name="Otto D Thomas"/>
            <person name="Naeem Raeece"/>
        </authorList>
    </citation>
    <scope>NUCLEOTIDE SEQUENCE</scope>
</reference>
<dbReference type="VEuPathDB" id="CryptoDB:Cvel_13585"/>
<name>A0A0G4IEE4_9ALVE</name>
<accession>A0A0G4IEE4</accession>
<organism evidence="1">
    <name type="scientific">Chromera velia CCMP2878</name>
    <dbReference type="NCBI Taxonomy" id="1169474"/>
    <lineage>
        <taxon>Eukaryota</taxon>
        <taxon>Sar</taxon>
        <taxon>Alveolata</taxon>
        <taxon>Colpodellida</taxon>
        <taxon>Chromeraceae</taxon>
        <taxon>Chromera</taxon>
    </lineage>
</organism>
<evidence type="ECO:0000313" key="1">
    <source>
        <dbReference type="EMBL" id="CEM55491.1"/>
    </source>
</evidence>
<protein>
    <submittedName>
        <fullName evidence="1">Uncharacterized protein</fullName>
    </submittedName>
</protein>
<dbReference type="EMBL" id="CDMZ01005881">
    <property type="protein sequence ID" value="CEM55491.1"/>
    <property type="molecule type" value="Genomic_DNA"/>
</dbReference>
<proteinExistence type="predicted"/>